<keyword evidence="3" id="KW-1185">Reference proteome</keyword>
<protein>
    <submittedName>
        <fullName evidence="2">Uncharacterized protein</fullName>
    </submittedName>
</protein>
<feature type="compositionally biased region" description="Polar residues" evidence="1">
    <location>
        <begin position="103"/>
        <end position="113"/>
    </location>
</feature>
<accession>A0A158L5P4</accession>
<feature type="compositionally biased region" description="Basic residues" evidence="1">
    <location>
        <begin position="114"/>
        <end position="124"/>
    </location>
</feature>
<organism evidence="2 3">
    <name type="scientific">Caballeronia choica</name>
    <dbReference type="NCBI Taxonomy" id="326476"/>
    <lineage>
        <taxon>Bacteria</taxon>
        <taxon>Pseudomonadati</taxon>
        <taxon>Pseudomonadota</taxon>
        <taxon>Betaproteobacteria</taxon>
        <taxon>Burkholderiales</taxon>
        <taxon>Burkholderiaceae</taxon>
        <taxon>Caballeronia</taxon>
    </lineage>
</organism>
<reference evidence="2" key="1">
    <citation type="submission" date="2016-01" db="EMBL/GenBank/DDBJ databases">
        <authorList>
            <person name="Peeters C."/>
        </authorList>
    </citation>
    <scope>NUCLEOTIDE SEQUENCE [LARGE SCALE GENOMIC DNA]</scope>
    <source>
        <strain evidence="2">LMG 22940</strain>
    </source>
</reference>
<dbReference type="RefSeq" id="WP_125483296.1">
    <property type="nucleotide sequence ID" value="NZ_FCON02000396.1"/>
</dbReference>
<evidence type="ECO:0000313" key="3">
    <source>
        <dbReference type="Proteomes" id="UP000054770"/>
    </source>
</evidence>
<sequence>MEPQDTFDMQARTRDLVQSTFARRFSKRHDGVGLEELVAAVANDYPKQWAEWTAFAGPGASQHLPDDGFVPIRLAVDNLHGQLFMALSCAPQVKCEGMRTGVTNPGSSWTLLRSNRKPAHGKRS</sequence>
<evidence type="ECO:0000256" key="1">
    <source>
        <dbReference type="SAM" id="MobiDB-lite"/>
    </source>
</evidence>
<evidence type="ECO:0000313" key="2">
    <source>
        <dbReference type="EMBL" id="SAL88329.1"/>
    </source>
</evidence>
<dbReference type="Proteomes" id="UP000054770">
    <property type="component" value="Unassembled WGS sequence"/>
</dbReference>
<gene>
    <name evidence="2" type="ORF">AWB68_08741</name>
</gene>
<comment type="caution">
    <text evidence="2">The sequence shown here is derived from an EMBL/GenBank/DDBJ whole genome shotgun (WGS) entry which is preliminary data.</text>
</comment>
<proteinExistence type="predicted"/>
<feature type="region of interest" description="Disordered" evidence="1">
    <location>
        <begin position="103"/>
        <end position="124"/>
    </location>
</feature>
<dbReference type="AlphaFoldDB" id="A0A158L5P4"/>
<dbReference type="EMBL" id="FCON02000396">
    <property type="protein sequence ID" value="SAL88329.1"/>
    <property type="molecule type" value="Genomic_DNA"/>
</dbReference>
<name>A0A158L5P4_9BURK</name>